<sequence>MITSSRGLISSPPPSVIRPADTGTKIFNTYNIIFNLKKFDLVSPANMHFNTIFLGALASATALAAPAAELTERADPNWTILGLKRVCDASDKSCAWSFSVDTHLAAATACSFTIASQGGQPASQSPGNGASCGAYTVTSGWSGQFGPGNGFTTLSVVDYGKKKITWPAYTDKELANGAVVSPDKSYPVSNL</sequence>
<dbReference type="AlphaFoldDB" id="A0A9P8UE02"/>
<name>A0A9P8UE02_9PEZI</name>
<dbReference type="GeneID" id="70132683"/>
<comment type="caution">
    <text evidence="1">The sequence shown here is derived from an EMBL/GenBank/DDBJ whole genome shotgun (WGS) entry which is preliminary data.</text>
</comment>
<accession>A0A9P8UE02</accession>
<dbReference type="EMBL" id="JAGPXC010000008">
    <property type="protein sequence ID" value="KAH6648190.1"/>
    <property type="molecule type" value="Genomic_DNA"/>
</dbReference>
<evidence type="ECO:0000313" key="2">
    <source>
        <dbReference type="Proteomes" id="UP000758603"/>
    </source>
</evidence>
<keyword evidence="2" id="KW-1185">Reference proteome</keyword>
<dbReference type="Proteomes" id="UP000758603">
    <property type="component" value="Unassembled WGS sequence"/>
</dbReference>
<dbReference type="OrthoDB" id="5352317at2759"/>
<reference evidence="1" key="1">
    <citation type="journal article" date="2021" name="Nat. Commun.">
        <title>Genetic determinants of endophytism in the Arabidopsis root mycobiome.</title>
        <authorList>
            <person name="Mesny F."/>
            <person name="Miyauchi S."/>
            <person name="Thiergart T."/>
            <person name="Pickel B."/>
            <person name="Atanasova L."/>
            <person name="Karlsson M."/>
            <person name="Huettel B."/>
            <person name="Barry K.W."/>
            <person name="Haridas S."/>
            <person name="Chen C."/>
            <person name="Bauer D."/>
            <person name="Andreopoulos W."/>
            <person name="Pangilinan J."/>
            <person name="LaButti K."/>
            <person name="Riley R."/>
            <person name="Lipzen A."/>
            <person name="Clum A."/>
            <person name="Drula E."/>
            <person name="Henrissat B."/>
            <person name="Kohler A."/>
            <person name="Grigoriev I.V."/>
            <person name="Martin F.M."/>
            <person name="Hacquard S."/>
        </authorList>
    </citation>
    <scope>NUCLEOTIDE SEQUENCE</scope>
    <source>
        <strain evidence="1">MPI-SDFR-AT-0073</strain>
    </source>
</reference>
<organism evidence="1 2">
    <name type="scientific">Truncatella angustata</name>
    <dbReference type="NCBI Taxonomy" id="152316"/>
    <lineage>
        <taxon>Eukaryota</taxon>
        <taxon>Fungi</taxon>
        <taxon>Dikarya</taxon>
        <taxon>Ascomycota</taxon>
        <taxon>Pezizomycotina</taxon>
        <taxon>Sordariomycetes</taxon>
        <taxon>Xylariomycetidae</taxon>
        <taxon>Amphisphaeriales</taxon>
        <taxon>Sporocadaceae</taxon>
        <taxon>Truncatella</taxon>
    </lineage>
</organism>
<gene>
    <name evidence="1" type="ORF">BKA67DRAFT_579801</name>
</gene>
<evidence type="ECO:0000313" key="1">
    <source>
        <dbReference type="EMBL" id="KAH6648190.1"/>
    </source>
</evidence>
<proteinExistence type="predicted"/>
<protein>
    <recommendedName>
        <fullName evidence="3">Small secreted protein</fullName>
    </recommendedName>
</protein>
<dbReference type="RefSeq" id="XP_045954702.1">
    <property type="nucleotide sequence ID" value="XM_046103792.1"/>
</dbReference>
<evidence type="ECO:0008006" key="3">
    <source>
        <dbReference type="Google" id="ProtNLM"/>
    </source>
</evidence>